<keyword evidence="3" id="KW-0678">Repressor</keyword>
<dbReference type="AlphaFoldDB" id="A0A6P3VFI0"/>
<evidence type="ECO:0000313" key="14">
    <source>
        <dbReference type="RefSeq" id="XP_031417103.1"/>
    </source>
</evidence>
<dbReference type="InterPro" id="IPR024874">
    <property type="entry name" value="Transcription_factor_Maf_fam"/>
</dbReference>
<dbReference type="SUPFAM" id="SSF57959">
    <property type="entry name" value="Leucine zipper domain"/>
    <property type="match status" value="1"/>
</dbReference>
<dbReference type="RefSeq" id="XP_031417101.1">
    <property type="nucleotide sequence ID" value="XM_031561241.2"/>
</dbReference>
<dbReference type="InterPro" id="IPR004826">
    <property type="entry name" value="bZIP_Maf"/>
</dbReference>
<reference evidence="11 12" key="1">
    <citation type="submission" date="2025-04" db="UniProtKB">
        <authorList>
            <consortium name="RefSeq"/>
        </authorList>
    </citation>
    <scope>IDENTIFICATION</scope>
</reference>
<feature type="coiled-coil region" evidence="8">
    <location>
        <begin position="69"/>
        <end position="103"/>
    </location>
</feature>
<evidence type="ECO:0000256" key="1">
    <source>
        <dbReference type="ARBA" id="ARBA00004123"/>
    </source>
</evidence>
<dbReference type="KEGG" id="char:105888897"/>
<keyword evidence="6" id="KW-0804">Transcription</keyword>
<evidence type="ECO:0000313" key="15">
    <source>
        <dbReference type="RefSeq" id="XP_031417104.1"/>
    </source>
</evidence>
<dbReference type="RefSeq" id="XP_012670114.1">
    <property type="nucleotide sequence ID" value="XM_012814660.3"/>
</dbReference>
<dbReference type="Gene3D" id="1.20.5.170">
    <property type="match status" value="1"/>
</dbReference>
<sequence>MTSDSRASKALKVKRECGENMPVMSDGDLMSLSVRELNLLLRGLSRDEVQKLKQRRRTLKNRGYAASCRVKRVSQREALEQQKKELQREVERLGAENAGMRRELEGLGARLAALQRFARGLESDGVAAGGGGALLAMAPRLNTASVITIVKSPQQPQAASREQGGAS</sequence>
<keyword evidence="8" id="KW-0175">Coiled coil</keyword>
<evidence type="ECO:0000256" key="6">
    <source>
        <dbReference type="ARBA" id="ARBA00023163"/>
    </source>
</evidence>
<evidence type="ECO:0000313" key="10">
    <source>
        <dbReference type="Proteomes" id="UP000515152"/>
    </source>
</evidence>
<dbReference type="GO" id="GO:0046982">
    <property type="term" value="F:protein heterodimerization activity"/>
    <property type="evidence" value="ECO:0007669"/>
    <property type="project" value="Ensembl"/>
</dbReference>
<dbReference type="PANTHER" id="PTHR10129">
    <property type="entry name" value="TRANSCRIPTION FACTOR MAF"/>
    <property type="match status" value="1"/>
</dbReference>
<evidence type="ECO:0000313" key="12">
    <source>
        <dbReference type="RefSeq" id="XP_031417101.1"/>
    </source>
</evidence>
<evidence type="ECO:0000256" key="3">
    <source>
        <dbReference type="ARBA" id="ARBA00022491"/>
    </source>
</evidence>
<dbReference type="InterPro" id="IPR008917">
    <property type="entry name" value="TF_DNA-bd_sf"/>
</dbReference>
<dbReference type="PANTHER" id="PTHR10129:SF25">
    <property type="entry name" value="TRANSCRIPTION FACTOR MAFF"/>
    <property type="match status" value="1"/>
</dbReference>
<keyword evidence="5" id="KW-0238">DNA-binding</keyword>
<dbReference type="RefSeq" id="XP_031417105.1">
    <property type="nucleotide sequence ID" value="XM_031561245.2"/>
</dbReference>
<keyword evidence="4" id="KW-0805">Transcription regulation</keyword>
<organism evidence="10 11">
    <name type="scientific">Clupea harengus</name>
    <name type="common">Atlantic herring</name>
    <dbReference type="NCBI Taxonomy" id="7950"/>
    <lineage>
        <taxon>Eukaryota</taxon>
        <taxon>Metazoa</taxon>
        <taxon>Chordata</taxon>
        <taxon>Craniata</taxon>
        <taxon>Vertebrata</taxon>
        <taxon>Euteleostomi</taxon>
        <taxon>Actinopterygii</taxon>
        <taxon>Neopterygii</taxon>
        <taxon>Teleostei</taxon>
        <taxon>Clupei</taxon>
        <taxon>Clupeiformes</taxon>
        <taxon>Clupeoidei</taxon>
        <taxon>Clupeidae</taxon>
        <taxon>Clupea</taxon>
    </lineage>
</organism>
<evidence type="ECO:0000256" key="2">
    <source>
        <dbReference type="ARBA" id="ARBA00008500"/>
    </source>
</evidence>
<evidence type="ECO:0000256" key="8">
    <source>
        <dbReference type="SAM" id="Coils"/>
    </source>
</evidence>
<dbReference type="OrthoDB" id="5974330at2759"/>
<proteinExistence type="inferred from homology"/>
<comment type="subcellular location">
    <subcellularLocation>
        <location evidence="1">Nucleus</location>
    </subcellularLocation>
</comment>
<keyword evidence="10" id="KW-1185">Reference proteome</keyword>
<dbReference type="FunFam" id="1.20.5.170:FF:000011">
    <property type="entry name" value="Transcription factor MafG, putative"/>
    <property type="match status" value="1"/>
</dbReference>
<dbReference type="PROSITE" id="PS50217">
    <property type="entry name" value="BZIP"/>
    <property type="match status" value="1"/>
</dbReference>
<dbReference type="CTD" id="23764"/>
<evidence type="ECO:0000313" key="13">
    <source>
        <dbReference type="RefSeq" id="XP_031417102.1"/>
    </source>
</evidence>
<name>A0A6P3VFI0_CLUHA</name>
<dbReference type="SUPFAM" id="SSF47454">
    <property type="entry name" value="A DNA-binding domain in eukaryotic transcription factors"/>
    <property type="match status" value="1"/>
</dbReference>
<evidence type="ECO:0000256" key="4">
    <source>
        <dbReference type="ARBA" id="ARBA00023015"/>
    </source>
</evidence>
<dbReference type="CDD" id="cd14717">
    <property type="entry name" value="bZIP_Maf_small"/>
    <property type="match status" value="1"/>
</dbReference>
<dbReference type="GO" id="GO:0000981">
    <property type="term" value="F:DNA-binding transcription factor activity, RNA polymerase II-specific"/>
    <property type="evidence" value="ECO:0007669"/>
    <property type="project" value="TreeGrafter"/>
</dbReference>
<feature type="domain" description="BZIP" evidence="9">
    <location>
        <begin position="51"/>
        <end position="114"/>
    </location>
</feature>
<gene>
    <name evidence="11 12 13 14 15 16" type="primary">maff</name>
</gene>
<dbReference type="Pfam" id="PF03131">
    <property type="entry name" value="bZIP_Maf"/>
    <property type="match status" value="1"/>
</dbReference>
<keyword evidence="7" id="KW-0539">Nucleus</keyword>
<dbReference type="SMART" id="SM00338">
    <property type="entry name" value="BRLZ"/>
    <property type="match status" value="1"/>
</dbReference>
<dbReference type="InterPro" id="IPR046347">
    <property type="entry name" value="bZIP_sf"/>
</dbReference>
<dbReference type="RefSeq" id="XP_031417103.1">
    <property type="nucleotide sequence ID" value="XM_031561243.2"/>
</dbReference>
<dbReference type="GO" id="GO:0045893">
    <property type="term" value="P:positive regulation of DNA-templated transcription"/>
    <property type="evidence" value="ECO:0007669"/>
    <property type="project" value="Ensembl"/>
</dbReference>
<dbReference type="RefSeq" id="XP_031417102.1">
    <property type="nucleotide sequence ID" value="XM_031561242.2"/>
</dbReference>
<protein>
    <submittedName>
        <fullName evidence="11 12">Transcription factor MafF</fullName>
    </submittedName>
</protein>
<dbReference type="GO" id="GO:0005634">
    <property type="term" value="C:nucleus"/>
    <property type="evidence" value="ECO:0007669"/>
    <property type="project" value="UniProtKB-SubCell"/>
</dbReference>
<evidence type="ECO:0000256" key="7">
    <source>
        <dbReference type="ARBA" id="ARBA00023242"/>
    </source>
</evidence>
<evidence type="ECO:0000256" key="5">
    <source>
        <dbReference type="ARBA" id="ARBA00023125"/>
    </source>
</evidence>
<dbReference type="RefSeq" id="XP_031417104.1">
    <property type="nucleotide sequence ID" value="XM_031561244.2"/>
</dbReference>
<dbReference type="GeneTree" id="ENSGT00940000161112"/>
<evidence type="ECO:0000313" key="16">
    <source>
        <dbReference type="RefSeq" id="XP_031417105.1"/>
    </source>
</evidence>
<dbReference type="GO" id="GO:0000978">
    <property type="term" value="F:RNA polymerase II cis-regulatory region sequence-specific DNA binding"/>
    <property type="evidence" value="ECO:0007669"/>
    <property type="project" value="TreeGrafter"/>
</dbReference>
<evidence type="ECO:0000259" key="9">
    <source>
        <dbReference type="PROSITE" id="PS50217"/>
    </source>
</evidence>
<dbReference type="GO" id="GO:0005667">
    <property type="term" value="C:transcription regulator complex"/>
    <property type="evidence" value="ECO:0007669"/>
    <property type="project" value="Ensembl"/>
</dbReference>
<dbReference type="Proteomes" id="UP000515152">
    <property type="component" value="Chromosome 23"/>
</dbReference>
<accession>A0A6P3VFI0</accession>
<dbReference type="InterPro" id="IPR004827">
    <property type="entry name" value="bZIP"/>
</dbReference>
<comment type="similarity">
    <text evidence="2">Belongs to the bZIP family. Maf subfamily.</text>
</comment>
<dbReference type="GeneID" id="105888897"/>
<evidence type="ECO:0000313" key="11">
    <source>
        <dbReference type="RefSeq" id="XP_012670114.1"/>
    </source>
</evidence>
<dbReference type="GO" id="GO:0045604">
    <property type="term" value="P:regulation of epidermal cell differentiation"/>
    <property type="evidence" value="ECO:0007669"/>
    <property type="project" value="TreeGrafter"/>
</dbReference>